<dbReference type="Proteomes" id="UP000502260">
    <property type="component" value="Chromosome"/>
</dbReference>
<protein>
    <recommendedName>
        <fullName evidence="4">PBP domain-containing protein</fullName>
    </recommendedName>
</protein>
<dbReference type="SUPFAM" id="SSF53850">
    <property type="entry name" value="Periplasmic binding protein-like II"/>
    <property type="match status" value="1"/>
</dbReference>
<sequence>MRILLLILCLLTAQTAGAEGLLVIASPNVPVDSISREELAAIYLAQKMAWPGGLPVVPVNREAASPVREHFSEVVFERSPRELADYWNRLRFQGKLPPLVQTSDQAMLGFVRSVPGAVGYVEAGQATTGVKILKKLP</sequence>
<keyword evidence="1" id="KW-0732">Signal</keyword>
<name>A0A6F8V8I5_9PROT</name>
<dbReference type="AlphaFoldDB" id="A0A6F8V8I5"/>
<proteinExistence type="predicted"/>
<dbReference type="Gene3D" id="3.40.190.10">
    <property type="entry name" value="Periplasmic binding protein-like II"/>
    <property type="match status" value="1"/>
</dbReference>
<dbReference type="KEGG" id="slac:SKTS_02020"/>
<gene>
    <name evidence="2" type="ORF">SKTS_02020</name>
</gene>
<reference evidence="3" key="1">
    <citation type="submission" date="2020-03" db="EMBL/GenBank/DDBJ databases">
        <title>Complete genome sequence of sulfur-oxidizing bacterium skT11.</title>
        <authorList>
            <person name="Kanda M."/>
            <person name="Kojima H."/>
            <person name="Fukui M."/>
        </authorList>
    </citation>
    <scope>NUCLEOTIDE SEQUENCE [LARGE SCALE GENOMIC DNA]</scope>
    <source>
        <strain evidence="3">skT11</strain>
    </source>
</reference>
<feature type="signal peptide" evidence="1">
    <location>
        <begin position="1"/>
        <end position="18"/>
    </location>
</feature>
<dbReference type="EMBL" id="AP022853">
    <property type="protein sequence ID" value="BCB25316.1"/>
    <property type="molecule type" value="Genomic_DNA"/>
</dbReference>
<evidence type="ECO:0000256" key="1">
    <source>
        <dbReference type="SAM" id="SignalP"/>
    </source>
</evidence>
<keyword evidence="3" id="KW-1185">Reference proteome</keyword>
<feature type="chain" id="PRO_5026238924" description="PBP domain-containing protein" evidence="1">
    <location>
        <begin position="19"/>
        <end position="137"/>
    </location>
</feature>
<organism evidence="2 3">
    <name type="scientific">Sulfurimicrobium lacus</name>
    <dbReference type="NCBI Taxonomy" id="2715678"/>
    <lineage>
        <taxon>Bacteria</taxon>
        <taxon>Pseudomonadati</taxon>
        <taxon>Pseudomonadota</taxon>
        <taxon>Betaproteobacteria</taxon>
        <taxon>Nitrosomonadales</taxon>
        <taxon>Sulfuricellaceae</taxon>
        <taxon>Sulfurimicrobium</taxon>
    </lineage>
</organism>
<evidence type="ECO:0000313" key="2">
    <source>
        <dbReference type="EMBL" id="BCB25316.1"/>
    </source>
</evidence>
<evidence type="ECO:0000313" key="3">
    <source>
        <dbReference type="Proteomes" id="UP000502260"/>
    </source>
</evidence>
<accession>A0A6F8V8I5</accession>
<evidence type="ECO:0008006" key="4">
    <source>
        <dbReference type="Google" id="ProtNLM"/>
    </source>
</evidence>